<dbReference type="Pfam" id="PF09066">
    <property type="entry name" value="B2-adapt-app_C"/>
    <property type="match status" value="1"/>
</dbReference>
<dbReference type="AlphaFoldDB" id="A0A6A6LSQ8"/>
<dbReference type="InterPro" id="IPR012295">
    <property type="entry name" value="TBP_dom_sf"/>
</dbReference>
<accession>A0A6A6LSQ8</accession>
<comment type="subunit">
    <text evidence="6">Adaptor protein complexes are heterotetramers composed of two large adaptins (beta-type subunit and alpha-type or delta-type or epsilon-type or gamma-type subunit), a medium adaptin (mu-type subunit) and a small adaptin (sigma-type subunit).</text>
</comment>
<dbReference type="GO" id="GO:0016192">
    <property type="term" value="P:vesicle-mediated transport"/>
    <property type="evidence" value="ECO:0007669"/>
    <property type="project" value="InterPro"/>
</dbReference>
<comment type="subcellular location">
    <subcellularLocation>
        <location evidence="1">Endomembrane system</location>
    </subcellularLocation>
</comment>
<dbReference type="InterPro" id="IPR016024">
    <property type="entry name" value="ARM-type_fold"/>
</dbReference>
<dbReference type="FunFam" id="1.25.10.10:FF:000113">
    <property type="entry name" value="Beta-adaptin-like protein A"/>
    <property type="match status" value="1"/>
</dbReference>
<protein>
    <recommendedName>
        <fullName evidence="6">Beta-adaptin-like protein</fullName>
    </recommendedName>
</protein>
<evidence type="ECO:0000313" key="7">
    <source>
        <dbReference type="EMBL" id="KAF2304492.1"/>
    </source>
</evidence>
<comment type="caution">
    <text evidence="7">The sequence shown here is derived from an EMBL/GenBank/DDBJ whole genome shotgun (WGS) entry which is preliminary data.</text>
</comment>
<evidence type="ECO:0000313" key="8">
    <source>
        <dbReference type="Proteomes" id="UP000467840"/>
    </source>
</evidence>
<dbReference type="SUPFAM" id="SSF48371">
    <property type="entry name" value="ARM repeat"/>
    <property type="match status" value="1"/>
</dbReference>
<evidence type="ECO:0000256" key="5">
    <source>
        <dbReference type="ARBA" id="ARBA00023136"/>
    </source>
</evidence>
<keyword evidence="5 6" id="KW-0472">Membrane</keyword>
<sequence length="838" mass="92883">MAPPAQSQRSPSPSQPSGKSEVTDLKTQLRQLAGSRAPGVDDSKRELFKKVISYMTIGIDVSSLFGEMVMCSATSDIVLKKMCYLYVGNYAKGNPELALLTINFLQRDCKDEDPMIRGLALRSLSSLRVENLVEYLVGPLGSGLKDNNSYVRMVAVMGVLKLYHISAATCVDADFPATLKHLMLHDPDTQVVANCLSALQEIWSSEASTSEEASREKETLISKPVIFYLLNRIKEFSEWAQCLLLELVAKYVPADSNEIFDIMNLLEDRLQHANGAVVLATIKVFLQLTLSMADVHQEVYERIKAPLLTLVSSGSPEQSYAVLSHLHLLVLRAPYIFSSDYKHFYCQYNEPSYVKKLKLEMLTAVANETNTYEIVTELCEYAANVDIPIARESIRAVGKIALQQYDVNAIVDRLLQFLEMEKDYVTAEALVLVKDLLRKYPQWSHDCIAVVGNISSKNVQEPKAKAALIWMLGEYSQDMNDAPYILEGLTENWDDEHSAEVRLHLLTAVMKCFFKRPPETQKALGAALAAGLADFHQDVHDRALFYYRLLQYNVSIAERVVNPPKQPVSVFADTHSSEIKDRIFDEFNSLSVVYQKPSYMFTDKEHRGPFEFSDELGNLSIGAEATNDVVRANRVEANDQDLLLSTSEKEESRGASNNGSAYSAPLYDASSVSAAASQAQSDSLISNLEVAGPQASFAIDDLLGLGLPAAPAPPPLKLNSRAVLDPATFQQKWRQLPISVSQEHSLNPQGVAALTAPQALLRHMQSHSIQCIASGGQSPNFKFFFFAQKAEESSIYLVECKINTSSAKAQITIKVDDQNTSQEFSTLFLSALSKFGFP</sequence>
<name>A0A6A6LSQ8_HEVBR</name>
<comment type="similarity">
    <text evidence="2 6">Belongs to the adaptor complexes large subunit family.</text>
</comment>
<dbReference type="GO" id="GO:0030131">
    <property type="term" value="C:clathrin adaptor complex"/>
    <property type="evidence" value="ECO:0007669"/>
    <property type="project" value="InterPro"/>
</dbReference>
<proteinExistence type="inferred from homology"/>
<dbReference type="InterPro" id="IPR015151">
    <property type="entry name" value="B-adaptin_app_sub_C"/>
</dbReference>
<evidence type="ECO:0000256" key="1">
    <source>
        <dbReference type="ARBA" id="ARBA00004308"/>
    </source>
</evidence>
<dbReference type="SMART" id="SM01020">
    <property type="entry name" value="B2-adapt-app_C"/>
    <property type="match status" value="1"/>
</dbReference>
<reference evidence="7 8" key="1">
    <citation type="journal article" date="2020" name="Mol. Plant">
        <title>The Chromosome-Based Rubber Tree Genome Provides New Insights into Spurge Genome Evolution and Rubber Biosynthesis.</title>
        <authorList>
            <person name="Liu J."/>
            <person name="Shi C."/>
            <person name="Shi C.C."/>
            <person name="Li W."/>
            <person name="Zhang Q.J."/>
            <person name="Zhang Y."/>
            <person name="Li K."/>
            <person name="Lu H.F."/>
            <person name="Shi C."/>
            <person name="Zhu S.T."/>
            <person name="Xiao Z.Y."/>
            <person name="Nan H."/>
            <person name="Yue Y."/>
            <person name="Zhu X.G."/>
            <person name="Wu Y."/>
            <person name="Hong X.N."/>
            <person name="Fan G.Y."/>
            <person name="Tong Y."/>
            <person name="Zhang D."/>
            <person name="Mao C.L."/>
            <person name="Liu Y.L."/>
            <person name="Hao S.J."/>
            <person name="Liu W.Q."/>
            <person name="Lv M.Q."/>
            <person name="Zhang H.B."/>
            <person name="Liu Y."/>
            <person name="Hu-Tang G.R."/>
            <person name="Wang J.P."/>
            <person name="Wang J.H."/>
            <person name="Sun Y.H."/>
            <person name="Ni S.B."/>
            <person name="Chen W.B."/>
            <person name="Zhang X.C."/>
            <person name="Jiao Y.N."/>
            <person name="Eichler E.E."/>
            <person name="Li G.H."/>
            <person name="Liu X."/>
            <person name="Gao L.Z."/>
        </authorList>
    </citation>
    <scope>NUCLEOTIDE SEQUENCE [LARGE SCALE GENOMIC DNA]</scope>
    <source>
        <strain evidence="8">cv. GT1</strain>
        <tissue evidence="7">Leaf</tissue>
    </source>
</reference>
<keyword evidence="8" id="KW-1185">Reference proteome</keyword>
<evidence type="ECO:0000256" key="4">
    <source>
        <dbReference type="ARBA" id="ARBA00022927"/>
    </source>
</evidence>
<dbReference type="InterPro" id="IPR011989">
    <property type="entry name" value="ARM-like"/>
</dbReference>
<dbReference type="FunFam" id="3.30.310.10:FF:000014">
    <property type="entry name" value="Beta-adaptin-like protein"/>
    <property type="match status" value="1"/>
</dbReference>
<dbReference type="PANTHER" id="PTHR11134">
    <property type="entry name" value="ADAPTOR COMPLEX SUBUNIT BETA FAMILY MEMBER"/>
    <property type="match status" value="1"/>
</dbReference>
<dbReference type="OrthoDB" id="10254310at2759"/>
<comment type="function">
    <text evidence="6">Subunit of clathrin-associated adaptor protein complex that plays a role in protein sorting in the late-Golgi/trans-Golgi network (TGN) and/or endosomes. The AP complexes mediate both the recruitment of clathrin to membranes and the recognition of sorting signals within the cytosolic tails of transmembrane cargo molecules.</text>
</comment>
<evidence type="ECO:0000256" key="2">
    <source>
        <dbReference type="ARBA" id="ARBA00006613"/>
    </source>
</evidence>
<dbReference type="InterPro" id="IPR002553">
    <property type="entry name" value="Clathrin/coatomer_adapt-like_N"/>
</dbReference>
<keyword evidence="3 6" id="KW-0813">Transport</keyword>
<dbReference type="Gene3D" id="1.25.10.10">
    <property type="entry name" value="Leucine-rich Repeat Variant"/>
    <property type="match status" value="1"/>
</dbReference>
<dbReference type="Proteomes" id="UP000467840">
    <property type="component" value="Chromosome 16"/>
</dbReference>
<organism evidence="7 8">
    <name type="scientific">Hevea brasiliensis</name>
    <name type="common">Para rubber tree</name>
    <name type="synonym">Siphonia brasiliensis</name>
    <dbReference type="NCBI Taxonomy" id="3981"/>
    <lineage>
        <taxon>Eukaryota</taxon>
        <taxon>Viridiplantae</taxon>
        <taxon>Streptophyta</taxon>
        <taxon>Embryophyta</taxon>
        <taxon>Tracheophyta</taxon>
        <taxon>Spermatophyta</taxon>
        <taxon>Magnoliopsida</taxon>
        <taxon>eudicotyledons</taxon>
        <taxon>Gunneridae</taxon>
        <taxon>Pentapetalae</taxon>
        <taxon>rosids</taxon>
        <taxon>fabids</taxon>
        <taxon>Malpighiales</taxon>
        <taxon>Euphorbiaceae</taxon>
        <taxon>Crotonoideae</taxon>
        <taxon>Micrandreae</taxon>
        <taxon>Hevea</taxon>
    </lineage>
</organism>
<dbReference type="GO" id="GO:0012505">
    <property type="term" value="C:endomembrane system"/>
    <property type="evidence" value="ECO:0007669"/>
    <property type="project" value="UniProtKB-SubCell"/>
</dbReference>
<evidence type="ECO:0000256" key="6">
    <source>
        <dbReference type="PIRNR" id="PIRNR002291"/>
    </source>
</evidence>
<dbReference type="PIRSF" id="PIRSF002291">
    <property type="entry name" value="AP_complex_beta"/>
    <property type="match status" value="1"/>
</dbReference>
<keyword evidence="4 6" id="KW-0653">Protein transport</keyword>
<dbReference type="InterPro" id="IPR026739">
    <property type="entry name" value="AP_beta"/>
</dbReference>
<dbReference type="GO" id="GO:0030276">
    <property type="term" value="F:clathrin binding"/>
    <property type="evidence" value="ECO:0007669"/>
    <property type="project" value="InterPro"/>
</dbReference>
<gene>
    <name evidence="7" type="ORF">GH714_032082</name>
</gene>
<dbReference type="GO" id="GO:0006886">
    <property type="term" value="P:intracellular protein transport"/>
    <property type="evidence" value="ECO:0007669"/>
    <property type="project" value="InterPro"/>
</dbReference>
<evidence type="ECO:0000256" key="3">
    <source>
        <dbReference type="ARBA" id="ARBA00022448"/>
    </source>
</evidence>
<dbReference type="InterPro" id="IPR016342">
    <property type="entry name" value="AP_complex_bsu_1_2_4"/>
</dbReference>
<dbReference type="Pfam" id="PF01602">
    <property type="entry name" value="Adaptin_N"/>
    <property type="match status" value="1"/>
</dbReference>
<dbReference type="Gene3D" id="3.30.310.10">
    <property type="entry name" value="TATA-Binding Protein"/>
    <property type="match status" value="1"/>
</dbReference>
<dbReference type="EMBL" id="JAAGAX010000009">
    <property type="protein sequence ID" value="KAF2304492.1"/>
    <property type="molecule type" value="Genomic_DNA"/>
</dbReference>